<dbReference type="KEGG" id="cfj:CFIO01_11840"/>
<feature type="compositionally biased region" description="Low complexity" evidence="1">
    <location>
        <begin position="68"/>
        <end position="81"/>
    </location>
</feature>
<dbReference type="OrthoDB" id="4813295at2759"/>
<keyword evidence="2" id="KW-0812">Transmembrane</keyword>
<keyword evidence="2" id="KW-0472">Membrane</keyword>
<keyword evidence="2" id="KW-1133">Transmembrane helix</keyword>
<dbReference type="eggNOG" id="ENOG502RAD6">
    <property type="taxonomic scope" value="Eukaryota"/>
</dbReference>
<name>A0A010S2Y7_9PEZI</name>
<feature type="region of interest" description="Disordered" evidence="1">
    <location>
        <begin position="68"/>
        <end position="89"/>
    </location>
</feature>
<dbReference type="Proteomes" id="UP000020467">
    <property type="component" value="Unassembled WGS sequence"/>
</dbReference>
<evidence type="ECO:0000313" key="4">
    <source>
        <dbReference type="Proteomes" id="UP000020467"/>
    </source>
</evidence>
<protein>
    <recommendedName>
        <fullName evidence="5">MARVEL domain-containing protein</fullName>
    </recommendedName>
</protein>
<feature type="region of interest" description="Disordered" evidence="1">
    <location>
        <begin position="1"/>
        <end position="29"/>
    </location>
</feature>
<feature type="compositionally biased region" description="Polar residues" evidence="1">
    <location>
        <begin position="1"/>
        <end position="12"/>
    </location>
</feature>
<dbReference type="STRING" id="1445577.A0A010S2Y7"/>
<dbReference type="AlphaFoldDB" id="A0A010S2Y7"/>
<comment type="caution">
    <text evidence="3">The sequence shown here is derived from an EMBL/GenBank/DDBJ whole genome shotgun (WGS) entry which is preliminary data.</text>
</comment>
<feature type="transmembrane region" description="Helical" evidence="2">
    <location>
        <begin position="222"/>
        <end position="242"/>
    </location>
</feature>
<gene>
    <name evidence="3" type="ORF">CFIO01_11840</name>
</gene>
<feature type="transmembrane region" description="Helical" evidence="2">
    <location>
        <begin position="185"/>
        <end position="202"/>
    </location>
</feature>
<reference evidence="3 4" key="1">
    <citation type="submission" date="2014-02" db="EMBL/GenBank/DDBJ databases">
        <title>The genome sequence of Colletotrichum fioriniae PJ7.</title>
        <authorList>
            <person name="Baroncelli R."/>
            <person name="Thon M.R."/>
        </authorList>
    </citation>
    <scope>NUCLEOTIDE SEQUENCE [LARGE SCALE GENOMIC DNA]</scope>
    <source>
        <strain evidence="3 4">PJ7</strain>
    </source>
</reference>
<evidence type="ECO:0000256" key="1">
    <source>
        <dbReference type="SAM" id="MobiDB-lite"/>
    </source>
</evidence>
<dbReference type="HOGENOM" id="CLU_1053797_0_0_1"/>
<dbReference type="EMBL" id="JARH01000599">
    <property type="protein sequence ID" value="EXF78918.1"/>
    <property type="molecule type" value="Genomic_DNA"/>
</dbReference>
<keyword evidence="4" id="KW-1185">Reference proteome</keyword>
<evidence type="ECO:0000256" key="2">
    <source>
        <dbReference type="SAM" id="Phobius"/>
    </source>
</evidence>
<organism evidence="3 4">
    <name type="scientific">Colletotrichum fioriniae PJ7</name>
    <dbReference type="NCBI Taxonomy" id="1445577"/>
    <lineage>
        <taxon>Eukaryota</taxon>
        <taxon>Fungi</taxon>
        <taxon>Dikarya</taxon>
        <taxon>Ascomycota</taxon>
        <taxon>Pezizomycotina</taxon>
        <taxon>Sordariomycetes</taxon>
        <taxon>Hypocreomycetidae</taxon>
        <taxon>Glomerellales</taxon>
        <taxon>Glomerellaceae</taxon>
        <taxon>Colletotrichum</taxon>
        <taxon>Colletotrichum acutatum species complex</taxon>
    </lineage>
</organism>
<evidence type="ECO:0000313" key="3">
    <source>
        <dbReference type="EMBL" id="EXF78918.1"/>
    </source>
</evidence>
<accession>A0A010S2Y7</accession>
<feature type="transmembrane region" description="Helical" evidence="2">
    <location>
        <begin position="99"/>
        <end position="123"/>
    </location>
</feature>
<evidence type="ECO:0008006" key="5">
    <source>
        <dbReference type="Google" id="ProtNLM"/>
    </source>
</evidence>
<sequence>MSLQNGAYTHQGYSAPPYSQGYNQPPGGQMYANDEQVTQVYYYNNDDAASISSRSISQHQQQYWYGQQPGVGGRSCRSSGSAKSPENERFNRKRRRCTYMYYVLRQLAIIVPLVVIFLNINIYCSRRGKYLNDSTSAADPIFYSLWLSVPISCILLIWSLITVIWRKRDAHRSGIPKHFHFGMELCFTLGTTICWILLVIQIESKKSNGYYAYPYIQYEAALAFLLGLIMMSEFGLLARAWFEFTNDRTRHESEMMQV</sequence>
<feature type="transmembrane region" description="Helical" evidence="2">
    <location>
        <begin position="143"/>
        <end position="165"/>
    </location>
</feature>
<proteinExistence type="predicted"/>